<dbReference type="Proteomes" id="UP000183975">
    <property type="component" value="Unassembled WGS sequence"/>
</dbReference>
<dbReference type="InterPro" id="IPR009711">
    <property type="entry name" value="UPF0473"/>
</dbReference>
<organism evidence="1 2">
    <name type="scientific">Anaerotignum lactatifermentans DSM 14214</name>
    <dbReference type="NCBI Taxonomy" id="1121323"/>
    <lineage>
        <taxon>Bacteria</taxon>
        <taxon>Bacillati</taxon>
        <taxon>Bacillota</taxon>
        <taxon>Clostridia</taxon>
        <taxon>Lachnospirales</taxon>
        <taxon>Anaerotignaceae</taxon>
        <taxon>Anaerotignum</taxon>
    </lineage>
</organism>
<proteinExistence type="predicted"/>
<gene>
    <name evidence="1" type="ORF">SAMN02745138_02465</name>
</gene>
<dbReference type="AlphaFoldDB" id="A0A1M6VVN1"/>
<reference evidence="1 2" key="1">
    <citation type="submission" date="2016-11" db="EMBL/GenBank/DDBJ databases">
        <authorList>
            <person name="Jaros S."/>
            <person name="Januszkiewicz K."/>
            <person name="Wedrychowicz H."/>
        </authorList>
    </citation>
    <scope>NUCLEOTIDE SEQUENCE [LARGE SCALE GENOMIC DNA]</scope>
    <source>
        <strain evidence="1 2">DSM 14214</strain>
    </source>
</reference>
<evidence type="ECO:0000313" key="1">
    <source>
        <dbReference type="EMBL" id="SHK85474.1"/>
    </source>
</evidence>
<dbReference type="Pfam" id="PF06949">
    <property type="entry name" value="DUF1292"/>
    <property type="match status" value="1"/>
</dbReference>
<evidence type="ECO:0008006" key="3">
    <source>
        <dbReference type="Google" id="ProtNLM"/>
    </source>
</evidence>
<keyword evidence="2" id="KW-1185">Reference proteome</keyword>
<dbReference type="OrthoDB" id="2060765at2"/>
<accession>A0A1M6VVN1</accession>
<dbReference type="RefSeq" id="WP_084730682.1">
    <property type="nucleotide sequence ID" value="NZ_FRAH01000049.1"/>
</dbReference>
<name>A0A1M6VVN1_9FIRM</name>
<dbReference type="EMBL" id="FRAH01000049">
    <property type="protein sequence ID" value="SHK85474.1"/>
    <property type="molecule type" value="Genomic_DNA"/>
</dbReference>
<sequence>MSDIFEEAGELEFEIVTMTDEDGTDVEFSIIDNVASGTDRYLLVVETEKMDEDETQALILKEVAIDANDITYEMVEDDAEFDRVAELFAQKGEDYEVSIDD</sequence>
<evidence type="ECO:0000313" key="2">
    <source>
        <dbReference type="Proteomes" id="UP000183975"/>
    </source>
</evidence>
<protein>
    <recommendedName>
        <fullName evidence="3">DUF1292 domain-containing protein</fullName>
    </recommendedName>
</protein>